<feature type="domain" description="Bacterial surface antigen (D15)" evidence="3">
    <location>
        <begin position="169"/>
        <end position="499"/>
    </location>
</feature>
<dbReference type="RefSeq" id="XP_056079197.1">
    <property type="nucleotide sequence ID" value="XM_056225372.1"/>
</dbReference>
<evidence type="ECO:0000313" key="5">
    <source>
        <dbReference type="Proteomes" id="UP001161438"/>
    </source>
</evidence>
<reference evidence="4" key="1">
    <citation type="submission" date="2022-10" db="EMBL/GenBank/DDBJ databases">
        <authorList>
            <person name="Byrne P K."/>
        </authorList>
    </citation>
    <scope>NUCLEOTIDE SEQUENCE</scope>
    <source>
        <strain evidence="4">IFO1815</strain>
    </source>
</reference>
<dbReference type="Pfam" id="PF01103">
    <property type="entry name" value="Omp85"/>
    <property type="match status" value="1"/>
</dbReference>
<accession>A0AA35NDZ4</accession>
<gene>
    <name evidence="4" type="primary">SMKI14G2940</name>
    <name evidence="4" type="ORF">SMKI_14G2940</name>
</gene>
<name>A0AA35NDZ4_SACMI</name>
<evidence type="ECO:0000259" key="3">
    <source>
        <dbReference type="Pfam" id="PF01103"/>
    </source>
</evidence>
<keyword evidence="2" id="KW-0472">Membrane</keyword>
<protein>
    <recommendedName>
        <fullName evidence="3">Bacterial surface antigen (D15) domain-containing protein</fullName>
    </recommendedName>
</protein>
<dbReference type="Proteomes" id="UP001161438">
    <property type="component" value="Chromosome 14"/>
</dbReference>
<evidence type="ECO:0000256" key="2">
    <source>
        <dbReference type="ARBA" id="ARBA00023136"/>
    </source>
</evidence>
<dbReference type="EMBL" id="OX365770">
    <property type="protein sequence ID" value="CAI4036077.1"/>
    <property type="molecule type" value="Genomic_DNA"/>
</dbReference>
<evidence type="ECO:0000313" key="4">
    <source>
        <dbReference type="EMBL" id="CAI4036077.1"/>
    </source>
</evidence>
<proteinExistence type="predicted"/>
<organism evidence="4 5">
    <name type="scientific">Saccharomyces mikatae IFO 1815</name>
    <dbReference type="NCBI Taxonomy" id="226126"/>
    <lineage>
        <taxon>Eukaryota</taxon>
        <taxon>Fungi</taxon>
        <taxon>Dikarya</taxon>
        <taxon>Ascomycota</taxon>
        <taxon>Saccharomycotina</taxon>
        <taxon>Saccharomycetes</taxon>
        <taxon>Saccharomycetales</taxon>
        <taxon>Saccharomycetaceae</taxon>
        <taxon>Saccharomyces</taxon>
    </lineage>
</organism>
<dbReference type="GeneID" id="80920965"/>
<sequence>MARAARLERIKVTQLSMTLSSEVANEDSLDVLTPIFNDSTASKPIRVAGVVTTGTDSIDPSVLQSYLDETIMKSITLEQLVKSADVLNKRLCQHHIALNAKQSFHFQDYKNISDQNGMHSVLPLMEVVSQLDVLPPKTFTAKTGTNFGNDNDAEAYLQFEKLIDKKYLKLPTRVNLELLRGTKIHSSFLFNSYSSLSPQTILNLKVFSQFYNWNTNKGLDIGQRGARLSLRYEPLFLHEILHNPHSSECPTLFHEWFLETCWRSTKICSPGTGAPYMYSDTILSQAGDQLRTLLGHTFVLDKRNHNMCPTKGTLLKWSNELSPGKHLKTQFELNSVKSWLNDDFITFSTTFKTGYLKNISSQQSLPVHICDKFQSGGPNDIRSFQTFGLGPRDLYDAIGGDAFVSYGVSMFSRLPWKKVEKSNFRLHWFFNGGKLINHDNTSLSNCIGQLSREHSTSTGIGLVLRHPLARFELNFSLPITAHENDLMRKGFQFGLGLAFL</sequence>
<comment type="subcellular location">
    <subcellularLocation>
        <location evidence="1">Membrane</location>
    </subcellularLocation>
</comment>
<dbReference type="InterPro" id="IPR000184">
    <property type="entry name" value="Bac_surfAg_D15"/>
</dbReference>
<evidence type="ECO:0000256" key="1">
    <source>
        <dbReference type="ARBA" id="ARBA00004370"/>
    </source>
</evidence>
<dbReference type="Gene3D" id="2.40.160.50">
    <property type="entry name" value="membrane protein fhac: a member of the omp85/tpsb transporter family"/>
    <property type="match status" value="1"/>
</dbReference>
<dbReference type="GO" id="GO:0019867">
    <property type="term" value="C:outer membrane"/>
    <property type="evidence" value="ECO:0007669"/>
    <property type="project" value="InterPro"/>
</dbReference>
<dbReference type="AlphaFoldDB" id="A0AA35NDZ4"/>
<keyword evidence="5" id="KW-1185">Reference proteome</keyword>